<dbReference type="EC" id="2.4.1.110" evidence="4"/>
<sequence length="375" mass="42558">MKIFLFEPFFSGSHRQWAEGYQSHSAHEVTLMTLPGRHWKWRMFGGAPALAEQLRKQGERPDLILATDMLDLAGFLGQVRDLVHGVPVALYFHENQLTYPWSPADEDVKAQRDRHYAYLNFTSALAADAVFFNSYYHRTAFLEALPGFLRAFPDTRGLSQLPGLAAKSEVLHLGLPLSSVRGDARPAPGPPVILWNHRWEYDKGPVDFFQLLFRLQAEGLPFRLIVLGENYRGAPPVFAEAKARLAAHILHWGYAESRQEYARLLQQADLLPVTSRQDFFGGSVVEAIHAGCYPILPGRLAFPEHLPGADRQQYLYTTAEELYQKTKTLLQKGSVRAPSLLSDFVARYDWSILAGAYDQRFMQLIQQPSNRIRGY</sequence>
<accession>A0A098SB49</accession>
<comment type="catalytic activity">
    <reaction evidence="6">
        <text>queuosine(34) in tRNA(Asp) + GDP-alpha-D-mannose = O-4''-alpha-D-mannosylqueuosine(34) in tRNA(Asp) + GDP + H(+)</text>
        <dbReference type="Rhea" id="RHEA:12885"/>
        <dbReference type="Rhea" id="RHEA-COMP:18572"/>
        <dbReference type="Rhea" id="RHEA-COMP:18581"/>
        <dbReference type="ChEBI" id="CHEBI:15378"/>
        <dbReference type="ChEBI" id="CHEBI:57527"/>
        <dbReference type="ChEBI" id="CHEBI:58189"/>
        <dbReference type="ChEBI" id="CHEBI:194431"/>
        <dbReference type="ChEBI" id="CHEBI:194442"/>
        <dbReference type="EC" id="2.4.1.110"/>
    </reaction>
    <physiologicalReaction direction="left-to-right" evidence="6">
        <dbReference type="Rhea" id="RHEA:12886"/>
    </physiologicalReaction>
</comment>
<evidence type="ECO:0000256" key="3">
    <source>
        <dbReference type="ARBA" id="ARBA00022679"/>
    </source>
</evidence>
<reference evidence="9 10" key="1">
    <citation type="journal article" date="2014" name="Int. J. Syst. Evol. Microbiol.">
        <title>Phaeodactylibacter xiamenensis gen. nov., sp. nov., a member of the family Saprospiraceae isolated from the marine alga Phaeodactylum tricornutum.</title>
        <authorList>
            <person name="Chen Z.Jr."/>
            <person name="Lei X."/>
            <person name="Lai Q."/>
            <person name="Li Y."/>
            <person name="Zhang B."/>
            <person name="Zhang J."/>
            <person name="Zhang H."/>
            <person name="Yang L."/>
            <person name="Zheng W."/>
            <person name="Tian Y."/>
            <person name="Yu Z."/>
            <person name="Xu H.Jr."/>
            <person name="Zheng T."/>
        </authorList>
    </citation>
    <scope>NUCLEOTIDE SEQUENCE [LARGE SCALE GENOMIC DNA]</scope>
    <source>
        <strain evidence="9 10">KD52</strain>
    </source>
</reference>
<dbReference type="AlphaFoldDB" id="A0A098SB49"/>
<evidence type="ECO:0000259" key="7">
    <source>
        <dbReference type="Pfam" id="PF00534"/>
    </source>
</evidence>
<gene>
    <name evidence="9" type="ORF">IX84_06940</name>
</gene>
<evidence type="ECO:0000256" key="1">
    <source>
        <dbReference type="ARBA" id="ARBA00009481"/>
    </source>
</evidence>
<name>A0A098SB49_9BACT</name>
<dbReference type="PANTHER" id="PTHR13615">
    <property type="entry name" value="GLYCOSYLTRANSFERASE-LIKE 1"/>
    <property type="match status" value="1"/>
</dbReference>
<comment type="similarity">
    <text evidence="1">Belongs to the glycosyltransferase group 1 family. Glycosyltransferase 4 subfamily.</text>
</comment>
<comment type="caution">
    <text evidence="9">The sequence shown here is derived from an EMBL/GenBank/DDBJ whole genome shotgun (WGS) entry which is preliminary data.</text>
</comment>
<evidence type="ECO:0000313" key="10">
    <source>
        <dbReference type="Proteomes" id="UP000029736"/>
    </source>
</evidence>
<dbReference type="PANTHER" id="PTHR13615:SF3">
    <property type="entry name" value="GLYCOSYLTRANSFERASE-LIKE DOMAIN-CONTAINING PROTEIN 1"/>
    <property type="match status" value="1"/>
</dbReference>
<dbReference type="InterPro" id="IPR001296">
    <property type="entry name" value="Glyco_trans_1"/>
</dbReference>
<dbReference type="InterPro" id="IPR022701">
    <property type="entry name" value="QTMAN_N"/>
</dbReference>
<dbReference type="STRING" id="1524460.IX84_06940"/>
<organism evidence="9 10">
    <name type="scientific">Phaeodactylibacter xiamenensis</name>
    <dbReference type="NCBI Taxonomy" id="1524460"/>
    <lineage>
        <taxon>Bacteria</taxon>
        <taxon>Pseudomonadati</taxon>
        <taxon>Bacteroidota</taxon>
        <taxon>Saprospiria</taxon>
        <taxon>Saprospirales</taxon>
        <taxon>Haliscomenobacteraceae</taxon>
        <taxon>Phaeodactylibacter</taxon>
    </lineage>
</organism>
<dbReference type="OrthoDB" id="9792163at2"/>
<evidence type="ECO:0000313" key="9">
    <source>
        <dbReference type="EMBL" id="KGE88853.1"/>
    </source>
</evidence>
<evidence type="ECO:0000256" key="5">
    <source>
        <dbReference type="ARBA" id="ARBA00044539"/>
    </source>
</evidence>
<evidence type="ECO:0000256" key="4">
    <source>
        <dbReference type="ARBA" id="ARBA00044517"/>
    </source>
</evidence>
<protein>
    <recommendedName>
        <fullName evidence="5">tRNA-queuosine alpha-mannosyltransferase</fullName>
        <ecNumber evidence="4">2.4.1.110</ecNumber>
    </recommendedName>
</protein>
<dbReference type="Pfam" id="PF12038">
    <property type="entry name" value="QTMAN_N"/>
    <property type="match status" value="1"/>
</dbReference>
<feature type="domain" description="tRNA-queuosine alpha-mannosyltransferase N-terminal" evidence="8">
    <location>
        <begin position="2"/>
        <end position="175"/>
    </location>
</feature>
<keyword evidence="10" id="KW-1185">Reference proteome</keyword>
<dbReference type="EMBL" id="JPOS01000016">
    <property type="protein sequence ID" value="KGE88853.1"/>
    <property type="molecule type" value="Genomic_DNA"/>
</dbReference>
<evidence type="ECO:0000259" key="8">
    <source>
        <dbReference type="Pfam" id="PF12038"/>
    </source>
</evidence>
<feature type="domain" description="Glycosyl transferase family 1" evidence="7">
    <location>
        <begin position="187"/>
        <end position="295"/>
    </location>
</feature>
<evidence type="ECO:0000256" key="2">
    <source>
        <dbReference type="ARBA" id="ARBA00022676"/>
    </source>
</evidence>
<dbReference type="Proteomes" id="UP000029736">
    <property type="component" value="Unassembled WGS sequence"/>
</dbReference>
<proteinExistence type="inferred from homology"/>
<dbReference type="GO" id="GO:0016438">
    <property type="term" value="F:tRNA-queuosine(34) beta-mannosyltransferase activity"/>
    <property type="evidence" value="ECO:0007669"/>
    <property type="project" value="UniProtKB-EC"/>
</dbReference>
<dbReference type="Gene3D" id="3.40.50.2000">
    <property type="entry name" value="Glycogen Phosphorylase B"/>
    <property type="match status" value="1"/>
</dbReference>
<dbReference type="RefSeq" id="WP_044217794.1">
    <property type="nucleotide sequence ID" value="NZ_JBKAGJ010000001.1"/>
</dbReference>
<dbReference type="InterPro" id="IPR051862">
    <property type="entry name" value="GT-like_domain_containing_1"/>
</dbReference>
<dbReference type="Pfam" id="PF00534">
    <property type="entry name" value="Glycos_transf_1"/>
    <property type="match status" value="1"/>
</dbReference>
<keyword evidence="2" id="KW-0328">Glycosyltransferase</keyword>
<evidence type="ECO:0000256" key="6">
    <source>
        <dbReference type="ARBA" id="ARBA00048439"/>
    </source>
</evidence>
<keyword evidence="3 9" id="KW-0808">Transferase</keyword>
<dbReference type="SUPFAM" id="SSF53756">
    <property type="entry name" value="UDP-Glycosyltransferase/glycogen phosphorylase"/>
    <property type="match status" value="1"/>
</dbReference>